<dbReference type="SMART" id="SM01118">
    <property type="entry name" value="CYTH"/>
    <property type="match status" value="1"/>
</dbReference>
<dbReference type="STRING" id="156889.Mmc1_0458"/>
<evidence type="ECO:0000313" key="3">
    <source>
        <dbReference type="Proteomes" id="UP000002586"/>
    </source>
</evidence>
<evidence type="ECO:0000313" key="2">
    <source>
        <dbReference type="EMBL" id="ABK42983.1"/>
    </source>
</evidence>
<dbReference type="PROSITE" id="PS51707">
    <property type="entry name" value="CYTH"/>
    <property type="match status" value="1"/>
</dbReference>
<organism evidence="2 3">
    <name type="scientific">Magnetococcus marinus (strain ATCC BAA-1437 / JCM 17883 / MC-1)</name>
    <dbReference type="NCBI Taxonomy" id="156889"/>
    <lineage>
        <taxon>Bacteria</taxon>
        <taxon>Pseudomonadati</taxon>
        <taxon>Pseudomonadota</taxon>
        <taxon>Magnetococcia</taxon>
        <taxon>Magnetococcales</taxon>
        <taxon>Magnetococcaceae</taxon>
        <taxon>Magnetococcus</taxon>
    </lineage>
</organism>
<dbReference type="Gene3D" id="2.40.320.10">
    <property type="entry name" value="Hypothetical Protein Pfu-838710-001"/>
    <property type="match status" value="1"/>
</dbReference>
<sequence>MALELEIKLTAEDALTLDAVLADAEIAAMADPPERVDYRATYYDTADLLLLHNQLAFRSRPEGDGRWRAAVKGFGGVVDGVSRREEWEGFLPHNPTNLSDFPPGEMREALAHLRQRAPLAPLQPLMVTDFERRAVRLHLAGGTQVEMALDRGQVEAGGQLQGLCEVELELLQGELAPVEALAKRLTHRYKLVPSPHSKFAIGLLLLGLLQA</sequence>
<dbReference type="GO" id="GO:0046872">
    <property type="term" value="F:metal ion binding"/>
    <property type="evidence" value="ECO:0007669"/>
    <property type="project" value="TreeGrafter"/>
</dbReference>
<gene>
    <name evidence="2" type="ordered locus">Mmc1_0458</name>
</gene>
<dbReference type="SUPFAM" id="SSF55154">
    <property type="entry name" value="CYTH-like phosphatases"/>
    <property type="match status" value="1"/>
</dbReference>
<dbReference type="CDD" id="cd07756">
    <property type="entry name" value="CYTH-like_Pase_CHAD"/>
    <property type="match status" value="1"/>
</dbReference>
<name>A0L4U0_MAGMM</name>
<dbReference type="InterPro" id="IPR039013">
    <property type="entry name" value="YgiF"/>
</dbReference>
<reference evidence="3" key="1">
    <citation type="journal article" date="2009" name="Appl. Environ. Microbiol.">
        <title>Complete genome sequence of the chemolithoautotrophic marine magnetotactic coccus strain MC-1.</title>
        <authorList>
            <person name="Schubbe S."/>
            <person name="Williams T.J."/>
            <person name="Xie G."/>
            <person name="Kiss H.E."/>
            <person name="Brettin T.S."/>
            <person name="Martinez D."/>
            <person name="Ross C.A."/>
            <person name="Schuler D."/>
            <person name="Cox B.L."/>
            <person name="Nealson K.H."/>
            <person name="Bazylinski D.A."/>
        </authorList>
    </citation>
    <scope>NUCLEOTIDE SEQUENCE [LARGE SCALE GENOMIC DNA]</scope>
    <source>
        <strain evidence="3">ATCC BAA-1437 / JCM 17883 / MC-1</strain>
    </source>
</reference>
<dbReference type="Pfam" id="PF01928">
    <property type="entry name" value="CYTH"/>
    <property type="match status" value="1"/>
</dbReference>
<protein>
    <submittedName>
        <fullName evidence="2">Adenylate cyclase</fullName>
    </submittedName>
</protein>
<dbReference type="PANTHER" id="PTHR39569">
    <property type="entry name" value="INORGANIC TRIPHOSPHATASE"/>
    <property type="match status" value="1"/>
</dbReference>
<dbReference type="HOGENOM" id="CLU_040400_2_1_5"/>
<evidence type="ECO:0000259" key="1">
    <source>
        <dbReference type="PROSITE" id="PS51707"/>
    </source>
</evidence>
<proteinExistence type="predicted"/>
<dbReference type="PANTHER" id="PTHR39569:SF1">
    <property type="entry name" value="INORGANIC TRIPHOSPHATASE"/>
    <property type="match status" value="1"/>
</dbReference>
<keyword evidence="3" id="KW-1185">Reference proteome</keyword>
<dbReference type="AlphaFoldDB" id="A0L4U0"/>
<dbReference type="KEGG" id="mgm:Mmc1_0458"/>
<dbReference type="EMBL" id="CP000471">
    <property type="protein sequence ID" value="ABK42983.1"/>
    <property type="molecule type" value="Genomic_DNA"/>
</dbReference>
<dbReference type="InterPro" id="IPR033469">
    <property type="entry name" value="CYTH-like_dom_sf"/>
</dbReference>
<dbReference type="InterPro" id="IPR023577">
    <property type="entry name" value="CYTH_domain"/>
</dbReference>
<accession>A0L4U0</accession>
<reference evidence="2 3" key="2">
    <citation type="journal article" date="2012" name="Int. J. Syst. Evol. Microbiol.">
        <title>Magnetococcus marinus gen. nov., sp. nov., a marine, magnetotactic bacterium that represents a novel lineage (Magnetococcaceae fam. nov.; Magnetococcales ord. nov.) at the base of the Alphaproteobacteria.</title>
        <authorList>
            <person name="Bazylinski D.A."/>
            <person name="Williams T.J."/>
            <person name="Lefevre C.T."/>
            <person name="Berg R.J."/>
            <person name="Zhang C.L."/>
            <person name="Bowser S.S."/>
            <person name="Dean A.J."/>
            <person name="Beveridge T.J."/>
        </authorList>
    </citation>
    <scope>NUCLEOTIDE SEQUENCE [LARGE SCALE GENOMIC DNA]</scope>
    <source>
        <strain evidence="3">ATCC BAA-1437 / JCM 17883 / MC-1</strain>
    </source>
</reference>
<dbReference type="Proteomes" id="UP000002586">
    <property type="component" value="Chromosome"/>
</dbReference>
<dbReference type="OrthoDB" id="9777271at2"/>
<feature type="domain" description="CYTH" evidence="1">
    <location>
        <begin position="2"/>
        <end position="206"/>
    </location>
</feature>
<dbReference type="RefSeq" id="WP_011712153.1">
    <property type="nucleotide sequence ID" value="NC_008576.1"/>
</dbReference>
<dbReference type="GO" id="GO:0050355">
    <property type="term" value="F:inorganic triphosphate phosphatase activity"/>
    <property type="evidence" value="ECO:0007669"/>
    <property type="project" value="InterPro"/>
</dbReference>
<dbReference type="eggNOG" id="COG3025">
    <property type="taxonomic scope" value="Bacteria"/>
</dbReference>